<dbReference type="RefSeq" id="WP_091315700.1">
    <property type="nucleotide sequence ID" value="NZ_CBCSJU010000010.1"/>
</dbReference>
<feature type="transmembrane region" description="Helical" evidence="1">
    <location>
        <begin position="6"/>
        <end position="24"/>
    </location>
</feature>
<evidence type="ECO:0000256" key="1">
    <source>
        <dbReference type="SAM" id="Phobius"/>
    </source>
</evidence>
<dbReference type="Proteomes" id="UP000199702">
    <property type="component" value="Unassembled WGS sequence"/>
</dbReference>
<feature type="transmembrane region" description="Helical" evidence="1">
    <location>
        <begin position="91"/>
        <end position="110"/>
    </location>
</feature>
<evidence type="ECO:0000259" key="2">
    <source>
        <dbReference type="Pfam" id="PF20973"/>
    </source>
</evidence>
<feature type="transmembrane region" description="Helical" evidence="1">
    <location>
        <begin position="133"/>
        <end position="154"/>
    </location>
</feature>
<accession>A0A1H6Y8E9</accession>
<gene>
    <name evidence="3" type="ORF">SAMN05660918_0041</name>
</gene>
<feature type="transmembrane region" description="Helical" evidence="1">
    <location>
        <begin position="199"/>
        <end position="223"/>
    </location>
</feature>
<protein>
    <submittedName>
        <fullName evidence="3">Putative vitamin uptake transporter</fullName>
    </submittedName>
</protein>
<dbReference type="EMBL" id="FNYA01000010">
    <property type="protein sequence ID" value="SEJ33045.1"/>
    <property type="molecule type" value="Genomic_DNA"/>
</dbReference>
<dbReference type="InterPro" id="IPR048533">
    <property type="entry name" value="VUPS"/>
</dbReference>
<sequence>MDTFIYLLLETLIVGLMILGLHASKKHFGIGLLYIFLGTMQFFQTILSGNVYNLYFDVFLFSPGSTLIFISTLFAVLLIFRNESIIKVRSVIYGIILSNIILVFLSYISLEQILSDNFSRNTTFLAEIFNFDIRLFLTGIILLYLDMILIMFVFRYLESKFSKNYFLQFIGASVVTAVLDSVLFYSINFYSELNYSEMMIGNIAGKVLVCFILSALFAFYFVINPEKDNKRKALTIKDIIMIINFTTSGKR</sequence>
<evidence type="ECO:0000313" key="4">
    <source>
        <dbReference type="Proteomes" id="UP000199702"/>
    </source>
</evidence>
<name>A0A1H6Y8E9_9FLAO</name>
<keyword evidence="1" id="KW-0812">Transmembrane</keyword>
<proteinExistence type="predicted"/>
<dbReference type="Pfam" id="PF20973">
    <property type="entry name" value="VUPS"/>
    <property type="match status" value="1"/>
</dbReference>
<evidence type="ECO:0000313" key="3">
    <source>
        <dbReference type="EMBL" id="SEJ33045.1"/>
    </source>
</evidence>
<organism evidence="3 4">
    <name type="scientific">Flavobacterium terrigena</name>
    <dbReference type="NCBI Taxonomy" id="402734"/>
    <lineage>
        <taxon>Bacteria</taxon>
        <taxon>Pseudomonadati</taxon>
        <taxon>Bacteroidota</taxon>
        <taxon>Flavobacteriia</taxon>
        <taxon>Flavobacteriales</taxon>
        <taxon>Flavobacteriaceae</taxon>
        <taxon>Flavobacterium</taxon>
    </lineage>
</organism>
<feature type="transmembrane region" description="Helical" evidence="1">
    <location>
        <begin position="58"/>
        <end position="79"/>
    </location>
</feature>
<keyword evidence="1" id="KW-0472">Membrane</keyword>
<feature type="transmembrane region" description="Helical" evidence="1">
    <location>
        <begin position="31"/>
        <end position="52"/>
    </location>
</feature>
<dbReference type="AlphaFoldDB" id="A0A1H6Y8E9"/>
<dbReference type="STRING" id="402734.SAMN05660918_0041"/>
<keyword evidence="1" id="KW-1133">Transmembrane helix</keyword>
<feature type="domain" description="Vitamin uptake-like sensor" evidence="2">
    <location>
        <begin position="17"/>
        <end position="220"/>
    </location>
</feature>
<keyword evidence="4" id="KW-1185">Reference proteome</keyword>
<dbReference type="OrthoDB" id="1343708at2"/>
<reference evidence="4" key="1">
    <citation type="submission" date="2016-10" db="EMBL/GenBank/DDBJ databases">
        <authorList>
            <person name="Varghese N."/>
            <person name="Submissions S."/>
        </authorList>
    </citation>
    <scope>NUCLEOTIDE SEQUENCE [LARGE SCALE GENOMIC DNA]</scope>
    <source>
        <strain evidence="4">DSM 17934</strain>
    </source>
</reference>
<feature type="transmembrane region" description="Helical" evidence="1">
    <location>
        <begin position="166"/>
        <end position="187"/>
    </location>
</feature>